<name>A0A9X1MZD6_9GAMM</name>
<reference evidence="1" key="1">
    <citation type="submission" date="2021-11" db="EMBL/GenBank/DDBJ databases">
        <title>Jinshanibacter sp. isolated from one year old Eriocheir sinensis.</title>
        <authorList>
            <person name="Li J.-Y."/>
            <person name="He W."/>
            <person name="Gao T.-H."/>
        </authorList>
    </citation>
    <scope>NUCLEOTIDE SEQUENCE</scope>
    <source>
        <strain evidence="1">LJY008</strain>
    </source>
</reference>
<accession>A0A9X1MZD6</accession>
<organism evidence="1 2">
    <name type="scientific">Limnobaculum eriocheiris</name>
    <dbReference type="NCBI Taxonomy" id="2897391"/>
    <lineage>
        <taxon>Bacteria</taxon>
        <taxon>Pseudomonadati</taxon>
        <taxon>Pseudomonadota</taxon>
        <taxon>Gammaproteobacteria</taxon>
        <taxon>Enterobacterales</taxon>
        <taxon>Budviciaceae</taxon>
        <taxon>Limnobaculum</taxon>
    </lineage>
</organism>
<proteinExistence type="predicted"/>
<keyword evidence="2" id="KW-1185">Reference proteome</keyword>
<evidence type="ECO:0000313" key="2">
    <source>
        <dbReference type="Proteomes" id="UP001139171"/>
    </source>
</evidence>
<dbReference type="Proteomes" id="UP001139171">
    <property type="component" value="Unassembled WGS sequence"/>
</dbReference>
<dbReference type="EMBL" id="JAJNAG010000050">
    <property type="protein sequence ID" value="MCD1127363.1"/>
    <property type="molecule type" value="Genomic_DNA"/>
</dbReference>
<dbReference type="RefSeq" id="WP_230611074.1">
    <property type="nucleotide sequence ID" value="NZ_JAJNAG010000050.1"/>
</dbReference>
<gene>
    <name evidence="1" type="ORF">LPW36_15410</name>
</gene>
<protein>
    <submittedName>
        <fullName evidence="1">Uncharacterized protein</fullName>
    </submittedName>
</protein>
<comment type="caution">
    <text evidence="1">The sequence shown here is derived from an EMBL/GenBank/DDBJ whole genome shotgun (WGS) entry which is preliminary data.</text>
</comment>
<evidence type="ECO:0000313" key="1">
    <source>
        <dbReference type="EMBL" id="MCD1127363.1"/>
    </source>
</evidence>
<sequence length="389" mass="45982">MSKNDNVADFSDFKHPPEWCLNNNKDIEFINGVSATSLIRKIYGVYLPDDDESRNDGGSERSVMQYVSMRNAFERLDCIFSEALQHGVSFDKISSKYNEKRFHANCQSQLINHLMLYTFCYNKLNDFHRHYMDYLERLVKRHRKNEVSLMDSGVAEVVSFFPPKNDKDVINICQHGWNTVPIRWQTSSDKIYNVFDKAFNHITHDYCHDGLTPRFFDYVSGAMKIINADVSKLTELYYFGMDENDAEYNYYEKKIAFDTYFLFRVMRHSLAKGNQRVLSMPSFFIKSRYLINVPEVHKKMKALRDFLLIKICSDEINWKKKKVTWDMLYEQLLQLLSEHHKHHARPAKDSKVIIKNFHDRTDKSLSVIQDLETALCPLDQMEEHVKKIN</sequence>
<dbReference type="AlphaFoldDB" id="A0A9X1MZD6"/>